<dbReference type="EMBL" id="VSSQ01015284">
    <property type="protein sequence ID" value="MPM55464.1"/>
    <property type="molecule type" value="Genomic_DNA"/>
</dbReference>
<dbReference type="AlphaFoldDB" id="A0A645B153"/>
<organism evidence="2">
    <name type="scientific">bioreactor metagenome</name>
    <dbReference type="NCBI Taxonomy" id="1076179"/>
    <lineage>
        <taxon>unclassified sequences</taxon>
        <taxon>metagenomes</taxon>
        <taxon>ecological metagenomes</taxon>
    </lineage>
</organism>
<evidence type="ECO:0000256" key="1">
    <source>
        <dbReference type="SAM" id="MobiDB-lite"/>
    </source>
</evidence>
<gene>
    <name evidence="2" type="ORF">SDC9_102261</name>
</gene>
<feature type="compositionally biased region" description="Basic residues" evidence="1">
    <location>
        <begin position="91"/>
        <end position="100"/>
    </location>
</feature>
<reference evidence="2" key="1">
    <citation type="submission" date="2019-08" db="EMBL/GenBank/DDBJ databases">
        <authorList>
            <person name="Kucharzyk K."/>
            <person name="Murdoch R.W."/>
            <person name="Higgins S."/>
            <person name="Loffler F."/>
        </authorList>
    </citation>
    <scope>NUCLEOTIDE SEQUENCE</scope>
</reference>
<comment type="caution">
    <text evidence="2">The sequence shown here is derived from an EMBL/GenBank/DDBJ whole genome shotgun (WGS) entry which is preliminary data.</text>
</comment>
<feature type="compositionally biased region" description="Basic and acidic residues" evidence="1">
    <location>
        <begin position="38"/>
        <end position="57"/>
    </location>
</feature>
<sequence length="118" mass="13360">MIRGKAAVFEKANAVGPAPQRSRRQNRPQAPFRAALLQRREQSDERGRQKHGIRDAVQHGPFPAHGAGSAGHRAVQHVRDARQRIQDIKSRRQGRGPSQRKRQENAARRQNVCGTRHQ</sequence>
<name>A0A645B153_9ZZZZ</name>
<feature type="region of interest" description="Disordered" evidence="1">
    <location>
        <begin position="1"/>
        <end position="118"/>
    </location>
</feature>
<proteinExistence type="predicted"/>
<feature type="compositionally biased region" description="Basic and acidic residues" evidence="1">
    <location>
        <begin position="77"/>
        <end position="90"/>
    </location>
</feature>
<evidence type="ECO:0000313" key="2">
    <source>
        <dbReference type="EMBL" id="MPM55464.1"/>
    </source>
</evidence>
<accession>A0A645B153</accession>
<protein>
    <submittedName>
        <fullName evidence="2">Uncharacterized protein</fullName>
    </submittedName>
</protein>